<dbReference type="InterPro" id="IPR025334">
    <property type="entry name" value="DUF4240"/>
</dbReference>
<dbReference type="Pfam" id="PF14024">
    <property type="entry name" value="DUF4240"/>
    <property type="match status" value="1"/>
</dbReference>
<organism evidence="3">
    <name type="scientific">Intestinibacter bartlettii</name>
    <dbReference type="NCBI Taxonomy" id="261299"/>
    <lineage>
        <taxon>Bacteria</taxon>
        <taxon>Bacillati</taxon>
        <taxon>Bacillota</taxon>
        <taxon>Clostridia</taxon>
        <taxon>Peptostreptococcales</taxon>
        <taxon>Peptostreptococcaceae</taxon>
        <taxon>Intestinibacter</taxon>
    </lineage>
</organism>
<dbReference type="Proteomes" id="UP001299409">
    <property type="component" value="Unassembled WGS sequence"/>
</dbReference>
<sequence>MNEKEFWKILDKLDWNNEGDDDLVLKPVIKYLSKLKDEEIFAFHEIMSKLLFNIDGKAWAKDIYKDFSNYSDDDFLYTRCVAIVNGEKYYNSIKNRKKKLNQDLEFESILYVPEEAWNLKHKDDLNEYEYIPKYNYESRSNIDLW</sequence>
<dbReference type="EMBL" id="JAJBMB010000002">
    <property type="protein sequence ID" value="MCB5445270.1"/>
    <property type="molecule type" value="Genomic_DNA"/>
</dbReference>
<proteinExistence type="predicted"/>
<reference evidence="3" key="1">
    <citation type="submission" date="2019-11" db="EMBL/GenBank/DDBJ databases">
        <authorList>
            <person name="Feng L."/>
        </authorList>
    </citation>
    <scope>NUCLEOTIDE SEQUENCE</scope>
    <source>
        <strain evidence="3">IbartlettiiLFYP30</strain>
    </source>
</reference>
<gene>
    <name evidence="3" type="ORF">IBLFYP30_02065</name>
    <name evidence="2" type="ORF">LIP50_03530</name>
</gene>
<evidence type="ECO:0000313" key="3">
    <source>
        <dbReference type="EMBL" id="VYU22601.1"/>
    </source>
</evidence>
<accession>A0A6N3D6Y1</accession>
<reference evidence="2 4" key="2">
    <citation type="submission" date="2021-10" db="EMBL/GenBank/DDBJ databases">
        <title>Collection of gut derived symbiotic bacterial strains cultured from healthy donors.</title>
        <authorList>
            <person name="Lin H."/>
            <person name="Littmann E."/>
            <person name="Claire K."/>
            <person name="Pamer E."/>
        </authorList>
    </citation>
    <scope>NUCLEOTIDE SEQUENCE [LARGE SCALE GENOMIC DNA]</scope>
    <source>
        <strain evidence="2 4">MSK.17.68</strain>
    </source>
</reference>
<dbReference type="AlphaFoldDB" id="A0A6N3D6Y1"/>
<dbReference type="RefSeq" id="WP_156530955.1">
    <property type="nucleotide sequence ID" value="NZ_BAABXU010000001.1"/>
</dbReference>
<keyword evidence="4" id="KW-1185">Reference proteome</keyword>
<evidence type="ECO:0000313" key="4">
    <source>
        <dbReference type="Proteomes" id="UP001299409"/>
    </source>
</evidence>
<evidence type="ECO:0000313" key="2">
    <source>
        <dbReference type="EMBL" id="MCB5445270.1"/>
    </source>
</evidence>
<evidence type="ECO:0000259" key="1">
    <source>
        <dbReference type="Pfam" id="PF14024"/>
    </source>
</evidence>
<protein>
    <submittedName>
        <fullName evidence="2">DUF4240 domain-containing protein</fullName>
    </submittedName>
</protein>
<name>A0A6N3D6Y1_9FIRM</name>
<dbReference type="EMBL" id="CACRUE010000031">
    <property type="protein sequence ID" value="VYU22601.1"/>
    <property type="molecule type" value="Genomic_DNA"/>
</dbReference>
<feature type="domain" description="DUF4240" evidence="1">
    <location>
        <begin position="1"/>
        <end position="117"/>
    </location>
</feature>